<dbReference type="InterPro" id="IPR031854">
    <property type="entry name" value="FidL-like"/>
</dbReference>
<name>A0A4P8YKW1_9ENTR</name>
<dbReference type="KEGG" id="izh:FEM41_05250"/>
<dbReference type="EMBL" id="CP040428">
    <property type="protein sequence ID" value="QCT19102.1"/>
    <property type="molecule type" value="Genomic_DNA"/>
</dbReference>
<dbReference type="Proteomes" id="UP000302163">
    <property type="component" value="Chromosome"/>
</dbReference>
<reference evidence="1 2" key="1">
    <citation type="submission" date="2019-05" db="EMBL/GenBank/DDBJ databases">
        <title>Complete genome sequence of Izhakiella calystegiae KSNA2, an endophyte isolated from beach morning glory (Calystegia soldanella).</title>
        <authorList>
            <person name="Jiang L."/>
            <person name="Jeong J.C."/>
            <person name="Kim C.Y."/>
            <person name="Kim D.H."/>
            <person name="Kim S.W."/>
            <person name="Lee j."/>
        </authorList>
    </citation>
    <scope>NUCLEOTIDE SEQUENCE [LARGE SCALE GENOMIC DNA]</scope>
    <source>
        <strain evidence="1 2">KSNA2</strain>
    </source>
</reference>
<protein>
    <submittedName>
        <fullName evidence="1">Uncharacterized protein</fullName>
    </submittedName>
</protein>
<proteinExistence type="predicted"/>
<keyword evidence="2" id="KW-1185">Reference proteome</keyword>
<dbReference type="RefSeq" id="WP_138094991.1">
    <property type="nucleotide sequence ID" value="NZ_CP040428.1"/>
</dbReference>
<dbReference type="OrthoDB" id="6630985at2"/>
<accession>A0A4P8YKW1</accession>
<gene>
    <name evidence="1" type="ORF">FEM41_05250</name>
</gene>
<dbReference type="AlphaFoldDB" id="A0A4P8YKW1"/>
<dbReference type="Pfam" id="PF15941">
    <property type="entry name" value="FidL_like"/>
    <property type="match status" value="1"/>
</dbReference>
<sequence>MKRTIALLLILMALAASFAWLSLNHGRGYYQSSCEVNLNYSDSTEGDPYHFYGNLVFDFETNRTGQLYLSGSARSADQDYIFSRYVNFSYLNENNNRYRMAINKVNKIGHDSAPDEVAQKIYRVIGLVGGVYVYMERHRDGYILLGNMVSPVMTCVILS</sequence>
<evidence type="ECO:0000313" key="1">
    <source>
        <dbReference type="EMBL" id="QCT19102.1"/>
    </source>
</evidence>
<evidence type="ECO:0000313" key="2">
    <source>
        <dbReference type="Proteomes" id="UP000302163"/>
    </source>
</evidence>
<organism evidence="1 2">
    <name type="scientific">Jejubacter calystegiae</name>
    <dbReference type="NCBI Taxonomy" id="2579935"/>
    <lineage>
        <taxon>Bacteria</taxon>
        <taxon>Pseudomonadati</taxon>
        <taxon>Pseudomonadota</taxon>
        <taxon>Gammaproteobacteria</taxon>
        <taxon>Enterobacterales</taxon>
        <taxon>Enterobacteriaceae</taxon>
        <taxon>Jejubacter</taxon>
    </lineage>
</organism>